<name>A0A0R1VTN1_9LACO</name>
<dbReference type="EMBL" id="AZGF01000068">
    <property type="protein sequence ID" value="KRM08773.1"/>
    <property type="molecule type" value="Genomic_DNA"/>
</dbReference>
<feature type="signal peptide" evidence="1">
    <location>
        <begin position="1"/>
        <end position="28"/>
    </location>
</feature>
<reference evidence="2 3" key="1">
    <citation type="journal article" date="2015" name="Genome Announc.">
        <title>Expanding the biotechnology potential of lactobacilli through comparative genomics of 213 strains and associated genera.</title>
        <authorList>
            <person name="Sun Z."/>
            <person name="Harris H.M."/>
            <person name="McCann A."/>
            <person name="Guo C."/>
            <person name="Argimon S."/>
            <person name="Zhang W."/>
            <person name="Yang X."/>
            <person name="Jeffery I.B."/>
            <person name="Cooney J.C."/>
            <person name="Kagawa T.F."/>
            <person name="Liu W."/>
            <person name="Song Y."/>
            <person name="Salvetti E."/>
            <person name="Wrobel A."/>
            <person name="Rasinkangas P."/>
            <person name="Parkhill J."/>
            <person name="Rea M.C."/>
            <person name="O'Sullivan O."/>
            <person name="Ritari J."/>
            <person name="Douillard F.P."/>
            <person name="Paul Ross R."/>
            <person name="Yang R."/>
            <person name="Briner A.E."/>
            <person name="Felis G.E."/>
            <person name="de Vos W.M."/>
            <person name="Barrangou R."/>
            <person name="Klaenhammer T.R."/>
            <person name="Caufield P.W."/>
            <person name="Cui Y."/>
            <person name="Zhang H."/>
            <person name="O'Toole P.W."/>
        </authorList>
    </citation>
    <scope>NUCLEOTIDE SEQUENCE [LARGE SCALE GENOMIC DNA]</scope>
    <source>
        <strain evidence="2 3">DSM 5007</strain>
    </source>
</reference>
<keyword evidence="3" id="KW-1185">Reference proteome</keyword>
<evidence type="ECO:0000313" key="2">
    <source>
        <dbReference type="EMBL" id="KRM08773.1"/>
    </source>
</evidence>
<evidence type="ECO:0000313" key="3">
    <source>
        <dbReference type="Proteomes" id="UP000051820"/>
    </source>
</evidence>
<keyword evidence="1" id="KW-0732">Signal</keyword>
<dbReference type="AlphaFoldDB" id="A0A0R1VTN1"/>
<sequence length="140" mass="15951">MKKRFTRLFVVLLALVCGAYFGSSTASAHKVTPKYVAKLVNKDLKEPDETGTTKFKWIKKDQAFEAVLDPNCDMYQQMDSGQVSVWESYTKAVKYESKTLKKSGYSKYSNFAVINPEDHSKIFLQIAKGKTLYDVKDDLQ</sequence>
<evidence type="ECO:0000256" key="1">
    <source>
        <dbReference type="SAM" id="SignalP"/>
    </source>
</evidence>
<protein>
    <submittedName>
        <fullName evidence="2">Uncharacterized protein</fullName>
    </submittedName>
</protein>
<accession>A0A0R1VTN1</accession>
<dbReference type="OrthoDB" id="9968356at2"/>
<feature type="chain" id="PRO_5006412413" evidence="1">
    <location>
        <begin position="29"/>
        <end position="140"/>
    </location>
</feature>
<gene>
    <name evidence="2" type="ORF">FD16_GL002225</name>
</gene>
<dbReference type="RefSeq" id="WP_010622202.1">
    <property type="nucleotide sequence ID" value="NZ_AZGF01000068.1"/>
</dbReference>
<dbReference type="Proteomes" id="UP000051820">
    <property type="component" value="Unassembled WGS sequence"/>
</dbReference>
<proteinExistence type="predicted"/>
<dbReference type="PATRIC" id="fig|1423807.3.peg.2290"/>
<comment type="caution">
    <text evidence="2">The sequence shown here is derived from an EMBL/GenBank/DDBJ whole genome shotgun (WGS) entry which is preliminary data.</text>
</comment>
<organism evidence="2 3">
    <name type="scientific">Paucilactobacillus suebicus DSM 5007 = KCTC 3549</name>
    <dbReference type="NCBI Taxonomy" id="1423807"/>
    <lineage>
        <taxon>Bacteria</taxon>
        <taxon>Bacillati</taxon>
        <taxon>Bacillota</taxon>
        <taxon>Bacilli</taxon>
        <taxon>Lactobacillales</taxon>
        <taxon>Lactobacillaceae</taxon>
        <taxon>Paucilactobacillus</taxon>
    </lineage>
</organism>